<gene>
    <name evidence="1" type="ORF">LIET2_gp059</name>
</gene>
<dbReference type="EMBL" id="MK388689">
    <property type="protein sequence ID" value="QAX92311.1"/>
    <property type="molecule type" value="Genomic_DNA"/>
</dbReference>
<name>A0A411AW33_9CAUD</name>
<reference evidence="1 2" key="1">
    <citation type="submission" date="2019-01" db="EMBL/GenBank/DDBJ databases">
        <title>Complete genome sequence of Pantoea phage vB_PagM_LIET2.</title>
        <authorList>
            <person name="Truncaite L."/>
            <person name="Simoliuniene M."/>
            <person name="Kazlauskas D."/>
            <person name="Meskys R."/>
            <person name="Simoliunas E."/>
        </authorList>
    </citation>
    <scope>NUCLEOTIDE SEQUENCE [LARGE SCALE GENOMIC DNA]</scope>
</reference>
<keyword evidence="2" id="KW-1185">Reference proteome</keyword>
<sequence>MISKEALRARIAPSAIQRQEEKDRHFLISQVMHVHTAIQNLRGDIGGLIHNQRETNALLYDVRGNTSATAGMLGGVSHHQQRELMALNAIVENTVPFRRKKKCRKTK</sequence>
<organism evidence="1 2">
    <name type="scientific">Pantoea phage vB_PagM_LIET2</name>
    <dbReference type="NCBI Taxonomy" id="2508071"/>
    <lineage>
        <taxon>Viruses</taxon>
        <taxon>Duplodnaviria</taxon>
        <taxon>Heunggongvirae</taxon>
        <taxon>Uroviricota</taxon>
        <taxon>Caudoviricetes</taxon>
        <taxon>Lietduovirus</taxon>
        <taxon>Lietduovirus LIET2</taxon>
    </lineage>
</organism>
<protein>
    <submittedName>
        <fullName evidence="1">Uncharacterized protein</fullName>
    </submittedName>
</protein>
<evidence type="ECO:0000313" key="2">
    <source>
        <dbReference type="Proteomes" id="UP000289486"/>
    </source>
</evidence>
<dbReference type="Proteomes" id="UP000289486">
    <property type="component" value="Segment"/>
</dbReference>
<evidence type="ECO:0000313" key="1">
    <source>
        <dbReference type="EMBL" id="QAX92311.1"/>
    </source>
</evidence>
<proteinExistence type="predicted"/>
<accession>A0A411AW33</accession>